<dbReference type="Gene3D" id="3.10.10.10">
    <property type="entry name" value="HIV Type 1 Reverse Transcriptase, subunit A, domain 1"/>
    <property type="match status" value="1"/>
</dbReference>
<organism evidence="1 2">
    <name type="scientific">Sphaerobolus stellatus (strain SS14)</name>
    <dbReference type="NCBI Taxonomy" id="990650"/>
    <lineage>
        <taxon>Eukaryota</taxon>
        <taxon>Fungi</taxon>
        <taxon>Dikarya</taxon>
        <taxon>Basidiomycota</taxon>
        <taxon>Agaricomycotina</taxon>
        <taxon>Agaricomycetes</taxon>
        <taxon>Phallomycetidae</taxon>
        <taxon>Geastrales</taxon>
        <taxon>Sphaerobolaceae</taxon>
        <taxon>Sphaerobolus</taxon>
    </lineage>
</organism>
<dbReference type="Proteomes" id="UP000054279">
    <property type="component" value="Unassembled WGS sequence"/>
</dbReference>
<dbReference type="AlphaFoldDB" id="A0A0C9UWZ0"/>
<sequence length="76" mass="8735">AFRLDGRLGNYDAKVEIKLKPDSQPVSLPPYNASPSKRKVIDEQMDSWIKLEVIEEFKSPWGFPALITYRNGKSHM</sequence>
<reference evidence="1 2" key="1">
    <citation type="submission" date="2014-06" db="EMBL/GenBank/DDBJ databases">
        <title>Evolutionary Origins and Diversification of the Mycorrhizal Mutualists.</title>
        <authorList>
            <consortium name="DOE Joint Genome Institute"/>
            <consortium name="Mycorrhizal Genomics Consortium"/>
            <person name="Kohler A."/>
            <person name="Kuo A."/>
            <person name="Nagy L.G."/>
            <person name="Floudas D."/>
            <person name="Copeland A."/>
            <person name="Barry K.W."/>
            <person name="Cichocki N."/>
            <person name="Veneault-Fourrey C."/>
            <person name="LaButti K."/>
            <person name="Lindquist E.A."/>
            <person name="Lipzen A."/>
            <person name="Lundell T."/>
            <person name="Morin E."/>
            <person name="Murat C."/>
            <person name="Riley R."/>
            <person name="Ohm R."/>
            <person name="Sun H."/>
            <person name="Tunlid A."/>
            <person name="Henrissat B."/>
            <person name="Grigoriev I.V."/>
            <person name="Hibbett D.S."/>
            <person name="Martin F."/>
        </authorList>
    </citation>
    <scope>NUCLEOTIDE SEQUENCE [LARGE SCALE GENOMIC DNA]</scope>
    <source>
        <strain evidence="1 2">SS14</strain>
    </source>
</reference>
<accession>A0A0C9UWZ0</accession>
<keyword evidence="2" id="KW-1185">Reference proteome</keyword>
<evidence type="ECO:0000313" key="1">
    <source>
        <dbReference type="EMBL" id="KIJ29700.1"/>
    </source>
</evidence>
<dbReference type="InterPro" id="IPR043502">
    <property type="entry name" value="DNA/RNA_pol_sf"/>
</dbReference>
<feature type="non-terminal residue" evidence="1">
    <location>
        <position position="1"/>
    </location>
</feature>
<proteinExistence type="predicted"/>
<dbReference type="HOGENOM" id="CLU_165193_1_0_1"/>
<protein>
    <submittedName>
        <fullName evidence="1">Uncharacterized protein</fullName>
    </submittedName>
</protein>
<dbReference type="EMBL" id="KN837277">
    <property type="protein sequence ID" value="KIJ29700.1"/>
    <property type="molecule type" value="Genomic_DNA"/>
</dbReference>
<name>A0A0C9UWZ0_SPHS4</name>
<dbReference type="SUPFAM" id="SSF56672">
    <property type="entry name" value="DNA/RNA polymerases"/>
    <property type="match status" value="1"/>
</dbReference>
<dbReference type="OrthoDB" id="6776860at2759"/>
<gene>
    <name evidence="1" type="ORF">M422DRAFT_99762</name>
</gene>
<feature type="non-terminal residue" evidence="1">
    <location>
        <position position="76"/>
    </location>
</feature>
<evidence type="ECO:0000313" key="2">
    <source>
        <dbReference type="Proteomes" id="UP000054279"/>
    </source>
</evidence>